<dbReference type="EC" id="2.7.4.8" evidence="4 13"/>
<dbReference type="KEGG" id="lamb:KBB96_19890"/>
<keyword evidence="10 13" id="KW-0067">ATP-binding</keyword>
<dbReference type="Gene3D" id="3.30.63.10">
    <property type="entry name" value="Guanylate Kinase phosphate binding domain"/>
    <property type="match status" value="1"/>
</dbReference>
<dbReference type="Proteomes" id="UP000676169">
    <property type="component" value="Chromosome"/>
</dbReference>
<comment type="function">
    <text evidence="1 13">Essential for recycling GMP and indirectly, cGMP.</text>
</comment>
<evidence type="ECO:0000256" key="2">
    <source>
        <dbReference type="ARBA" id="ARBA00004496"/>
    </source>
</evidence>
<comment type="subcellular location">
    <subcellularLocation>
        <location evidence="2 13">Cytoplasm</location>
    </subcellularLocation>
</comment>
<dbReference type="CDD" id="cd00071">
    <property type="entry name" value="GMPK"/>
    <property type="match status" value="1"/>
</dbReference>
<dbReference type="Pfam" id="PF00625">
    <property type="entry name" value="Guanylate_kin"/>
    <property type="match status" value="1"/>
</dbReference>
<dbReference type="PROSITE" id="PS50052">
    <property type="entry name" value="GUANYLATE_KINASE_2"/>
    <property type="match status" value="1"/>
</dbReference>
<keyword evidence="7 13" id="KW-0808">Transferase</keyword>
<evidence type="ECO:0000256" key="4">
    <source>
        <dbReference type="ARBA" id="ARBA00012961"/>
    </source>
</evidence>
<dbReference type="InterPro" id="IPR020590">
    <property type="entry name" value="Guanylate_kinase_CS"/>
</dbReference>
<dbReference type="InterPro" id="IPR017665">
    <property type="entry name" value="Guanylate_kinase"/>
</dbReference>
<dbReference type="InterPro" id="IPR008145">
    <property type="entry name" value="GK/Ca_channel_bsu"/>
</dbReference>
<evidence type="ECO:0000256" key="3">
    <source>
        <dbReference type="ARBA" id="ARBA00005790"/>
    </source>
</evidence>
<dbReference type="PANTHER" id="PTHR23117">
    <property type="entry name" value="GUANYLATE KINASE-RELATED"/>
    <property type="match status" value="1"/>
</dbReference>
<dbReference type="SUPFAM" id="SSF52540">
    <property type="entry name" value="P-loop containing nucleoside triphosphate hydrolases"/>
    <property type="match status" value="1"/>
</dbReference>
<reference evidence="15" key="1">
    <citation type="submission" date="2021-04" db="EMBL/GenBank/DDBJ databases">
        <title>Luteolibacter sp. 32A isolated from the skin of an Anderson's salamander (Ambystoma andersonii).</title>
        <authorList>
            <person name="Spergser J."/>
            <person name="Busse H.-J."/>
        </authorList>
    </citation>
    <scope>NUCLEOTIDE SEQUENCE</scope>
    <source>
        <strain evidence="15">32A</strain>
    </source>
</reference>
<evidence type="ECO:0000259" key="14">
    <source>
        <dbReference type="PROSITE" id="PS50052"/>
    </source>
</evidence>
<dbReference type="AlphaFoldDB" id="A0A975IZE4"/>
<comment type="catalytic activity">
    <reaction evidence="12 13">
        <text>GMP + ATP = GDP + ADP</text>
        <dbReference type="Rhea" id="RHEA:20780"/>
        <dbReference type="ChEBI" id="CHEBI:30616"/>
        <dbReference type="ChEBI" id="CHEBI:58115"/>
        <dbReference type="ChEBI" id="CHEBI:58189"/>
        <dbReference type="ChEBI" id="CHEBI:456216"/>
        <dbReference type="EC" id="2.7.4.8"/>
    </reaction>
</comment>
<evidence type="ECO:0000256" key="9">
    <source>
        <dbReference type="ARBA" id="ARBA00022777"/>
    </source>
</evidence>
<proteinExistence type="inferred from homology"/>
<evidence type="ECO:0000256" key="5">
    <source>
        <dbReference type="ARBA" id="ARBA00016296"/>
    </source>
</evidence>
<gene>
    <name evidence="13 15" type="primary">gmk</name>
    <name evidence="15" type="ORF">KBB96_19890</name>
</gene>
<accession>A0A975IZE4</accession>
<dbReference type="FunFam" id="3.30.63.10:FF:000005">
    <property type="entry name" value="Guanylate kinase"/>
    <property type="match status" value="1"/>
</dbReference>
<dbReference type="Gene3D" id="3.40.50.300">
    <property type="entry name" value="P-loop containing nucleotide triphosphate hydrolases"/>
    <property type="match status" value="1"/>
</dbReference>
<evidence type="ECO:0000256" key="12">
    <source>
        <dbReference type="ARBA" id="ARBA00048594"/>
    </source>
</evidence>
<protein>
    <recommendedName>
        <fullName evidence="5 13">Guanylate kinase</fullName>
        <ecNumber evidence="4 13">2.7.4.8</ecNumber>
    </recommendedName>
    <alternativeName>
        <fullName evidence="11 13">GMP kinase</fullName>
    </alternativeName>
</protein>
<dbReference type="PROSITE" id="PS00856">
    <property type="entry name" value="GUANYLATE_KINASE_1"/>
    <property type="match status" value="1"/>
</dbReference>
<name>A0A975IZE4_9BACT</name>
<feature type="binding site" evidence="13">
    <location>
        <begin position="13"/>
        <end position="20"/>
    </location>
    <ligand>
        <name>ATP</name>
        <dbReference type="ChEBI" id="CHEBI:30616"/>
    </ligand>
</feature>
<evidence type="ECO:0000256" key="7">
    <source>
        <dbReference type="ARBA" id="ARBA00022679"/>
    </source>
</evidence>
<dbReference type="SMART" id="SM00072">
    <property type="entry name" value="GuKc"/>
    <property type="match status" value="1"/>
</dbReference>
<evidence type="ECO:0000256" key="8">
    <source>
        <dbReference type="ARBA" id="ARBA00022741"/>
    </source>
</evidence>
<dbReference type="PANTHER" id="PTHR23117:SF13">
    <property type="entry name" value="GUANYLATE KINASE"/>
    <property type="match status" value="1"/>
</dbReference>
<evidence type="ECO:0000313" key="16">
    <source>
        <dbReference type="Proteomes" id="UP000676169"/>
    </source>
</evidence>
<dbReference type="RefSeq" id="WP_211631243.1">
    <property type="nucleotide sequence ID" value="NZ_CP073100.1"/>
</dbReference>
<evidence type="ECO:0000313" key="15">
    <source>
        <dbReference type="EMBL" id="QUE51104.1"/>
    </source>
</evidence>
<keyword evidence="8 13" id="KW-0547">Nucleotide-binding</keyword>
<evidence type="ECO:0000256" key="6">
    <source>
        <dbReference type="ARBA" id="ARBA00022490"/>
    </source>
</evidence>
<keyword evidence="9 13" id="KW-0418">Kinase</keyword>
<dbReference type="HAMAP" id="MF_00328">
    <property type="entry name" value="Guanylate_kinase"/>
    <property type="match status" value="1"/>
</dbReference>
<organism evidence="15 16">
    <name type="scientific">Luteolibacter ambystomatis</name>
    <dbReference type="NCBI Taxonomy" id="2824561"/>
    <lineage>
        <taxon>Bacteria</taxon>
        <taxon>Pseudomonadati</taxon>
        <taxon>Verrucomicrobiota</taxon>
        <taxon>Verrucomicrobiia</taxon>
        <taxon>Verrucomicrobiales</taxon>
        <taxon>Verrucomicrobiaceae</taxon>
        <taxon>Luteolibacter</taxon>
    </lineage>
</organism>
<comment type="similarity">
    <text evidence="3 13">Belongs to the guanylate kinase family.</text>
</comment>
<dbReference type="GO" id="GO:0005524">
    <property type="term" value="F:ATP binding"/>
    <property type="evidence" value="ECO:0007669"/>
    <property type="project" value="UniProtKB-UniRule"/>
</dbReference>
<dbReference type="NCBIfam" id="TIGR03263">
    <property type="entry name" value="guanyl_kin"/>
    <property type="match status" value="1"/>
</dbReference>
<sequence>MSARTGILLLVSGPSGSGKTTLCRRLSGENEAHYSISCTTRAPRPGEVNGRDYHFLTPDEFSHRVAAGEFLEHATVHGNSYGTLQSEVLGYLSNGTDVVMDIDVQGAAQVRACEDPAIRAALVDIFVMPATEDELHARLSGRGTDSAEVIALRMRNALEEIAHQHEYTFHLHSGTHEEDYLRFKALLLAERLRAARHIHP</sequence>
<evidence type="ECO:0000256" key="1">
    <source>
        <dbReference type="ARBA" id="ARBA00003531"/>
    </source>
</evidence>
<evidence type="ECO:0000256" key="11">
    <source>
        <dbReference type="ARBA" id="ARBA00030128"/>
    </source>
</evidence>
<evidence type="ECO:0000256" key="13">
    <source>
        <dbReference type="HAMAP-Rule" id="MF_00328"/>
    </source>
</evidence>
<dbReference type="EMBL" id="CP073100">
    <property type="protein sequence ID" value="QUE51104.1"/>
    <property type="molecule type" value="Genomic_DNA"/>
</dbReference>
<keyword evidence="6 13" id="KW-0963">Cytoplasm</keyword>
<keyword evidence="16" id="KW-1185">Reference proteome</keyword>
<dbReference type="InterPro" id="IPR027417">
    <property type="entry name" value="P-loop_NTPase"/>
</dbReference>
<dbReference type="GO" id="GO:0005829">
    <property type="term" value="C:cytosol"/>
    <property type="evidence" value="ECO:0007669"/>
    <property type="project" value="TreeGrafter"/>
</dbReference>
<dbReference type="GO" id="GO:0004385">
    <property type="term" value="F:GMP kinase activity"/>
    <property type="evidence" value="ECO:0007669"/>
    <property type="project" value="UniProtKB-UniRule"/>
</dbReference>
<feature type="domain" description="Guanylate kinase-like" evidence="14">
    <location>
        <begin position="6"/>
        <end position="188"/>
    </location>
</feature>
<evidence type="ECO:0000256" key="10">
    <source>
        <dbReference type="ARBA" id="ARBA00022840"/>
    </source>
</evidence>
<dbReference type="InterPro" id="IPR008144">
    <property type="entry name" value="Guanylate_kin-like_dom"/>
</dbReference>